<name>A0A517T7T0_9PLAN</name>
<dbReference type="KEGG" id="chya:V22_16670"/>
<gene>
    <name evidence="3" type="primary">tgpA_2</name>
    <name evidence="3" type="ORF">V22_16670</name>
</gene>
<protein>
    <submittedName>
        <fullName evidence="3">Protein-glutamine gamma-glutamyltransferase</fullName>
        <ecNumber evidence="3">2.3.2.13</ecNumber>
    </submittedName>
</protein>
<keyword evidence="4" id="KW-1185">Reference proteome</keyword>
<keyword evidence="1" id="KW-0812">Transmembrane</keyword>
<reference evidence="3 4" key="1">
    <citation type="submission" date="2019-02" db="EMBL/GenBank/DDBJ databases">
        <title>Deep-cultivation of Planctomycetes and their phenomic and genomic characterization uncovers novel biology.</title>
        <authorList>
            <person name="Wiegand S."/>
            <person name="Jogler M."/>
            <person name="Boedeker C."/>
            <person name="Pinto D."/>
            <person name="Vollmers J."/>
            <person name="Rivas-Marin E."/>
            <person name="Kohn T."/>
            <person name="Peeters S.H."/>
            <person name="Heuer A."/>
            <person name="Rast P."/>
            <person name="Oberbeckmann S."/>
            <person name="Bunk B."/>
            <person name="Jeske O."/>
            <person name="Meyerdierks A."/>
            <person name="Storesund J.E."/>
            <person name="Kallscheuer N."/>
            <person name="Luecker S."/>
            <person name="Lage O.M."/>
            <person name="Pohl T."/>
            <person name="Merkel B.J."/>
            <person name="Hornburger P."/>
            <person name="Mueller R.-W."/>
            <person name="Bruemmer F."/>
            <person name="Labrenz M."/>
            <person name="Spormann A.M."/>
            <person name="Op den Camp H."/>
            <person name="Overmann J."/>
            <person name="Amann R."/>
            <person name="Jetten M.S.M."/>
            <person name="Mascher T."/>
            <person name="Medema M.H."/>
            <person name="Devos D.P."/>
            <person name="Kaster A.-K."/>
            <person name="Ovreas L."/>
            <person name="Rohde M."/>
            <person name="Galperin M.Y."/>
            <person name="Jogler C."/>
        </authorList>
    </citation>
    <scope>NUCLEOTIDE SEQUENCE [LARGE SCALE GENOMIC DNA]</scope>
    <source>
        <strain evidence="3 4">V22</strain>
    </source>
</reference>
<dbReference type="GO" id="GO:0003810">
    <property type="term" value="F:protein-glutamine gamma-glutamyltransferase activity"/>
    <property type="evidence" value="ECO:0007669"/>
    <property type="project" value="UniProtKB-EC"/>
</dbReference>
<feature type="transmembrane region" description="Helical" evidence="1">
    <location>
        <begin position="28"/>
        <end position="46"/>
    </location>
</feature>
<dbReference type="SUPFAM" id="SSF54001">
    <property type="entry name" value="Cysteine proteinases"/>
    <property type="match status" value="1"/>
</dbReference>
<dbReference type="Pfam" id="PF01841">
    <property type="entry name" value="Transglut_core"/>
    <property type="match status" value="1"/>
</dbReference>
<feature type="domain" description="Transglutaminase-like" evidence="2">
    <location>
        <begin position="469"/>
        <end position="540"/>
    </location>
</feature>
<dbReference type="Proteomes" id="UP000319976">
    <property type="component" value="Chromosome"/>
</dbReference>
<accession>A0A517T7T0</accession>
<feature type="transmembrane region" description="Helical" evidence="1">
    <location>
        <begin position="82"/>
        <end position="102"/>
    </location>
</feature>
<sequence length="717" mass="81625">MSSQRGLALLVIFVEAVAIGAMSQTVIFPTFISLVALVLASGPWRFQLNPYRRTVLLLTGALLFVTSWRIDRHSVDNDVLFHLSPLMHVVGQFLLVVQVGMLAVKFREERIPPYFLWLGVFVMMSAGDIRASNSESSWFQLFTICFILFGGAFLGADLPVTGGTQRRGFTRNATIVLLGIAIIFGSWFSSAALHKYERTLDRWISQMLNAGQSRSTVGYSGEAQLSSVAFQKTVRSSESALRIDGAVNPGYMRGRIFPYLSNSSHSGLLGERVTEWHPERLPQNGNLYQTSRPIVNGDLRTSTAELAADKQYEYQLSSSADSSRTPIAVHVMNEQLMGTYFLPFHTQRMVCDESPLLIHPWGLESPNESPSAHYLLNLGSQVGYFDQEVFDIADNRNWGASVPTQRELLHVPKIIRDDEVVQKIADEVFAGCETVSEHIQAVTKYFRSKYDYHLGIEIPRGQDPILYFLTKRPAAHCEYFAAGSAVLLRMRGIRARYVTGFVIVERNELGNFWTARNSDAHAWAEAYDPELGWVLVESTPANGVPMETERPWHRQFWDVISHSLHKFRYNFGRGGWDWLGRVLIEFLLSPRGMLFAFLLSLYLLWRGRGHITFGQGLKVDPLLRKLHNLLRGGDRLARLSGLVRMKGESLSHFANRLEQEHELQDLAEWYRAYVRARYRPSWREEDVEQLQEGLSRLRSSHSRYRKITTQTIAERRV</sequence>
<dbReference type="EC" id="2.3.2.13" evidence="3"/>
<feature type="transmembrane region" description="Helical" evidence="1">
    <location>
        <begin position="53"/>
        <end position="70"/>
    </location>
</feature>
<dbReference type="PANTHER" id="PTHR42736">
    <property type="entry name" value="PROTEIN-GLUTAMINE GAMMA-GLUTAMYLTRANSFERASE"/>
    <property type="match status" value="1"/>
</dbReference>
<evidence type="ECO:0000259" key="2">
    <source>
        <dbReference type="SMART" id="SM00460"/>
    </source>
</evidence>
<evidence type="ECO:0000313" key="3">
    <source>
        <dbReference type="EMBL" id="QDT64433.1"/>
    </source>
</evidence>
<dbReference type="OrthoDB" id="9804872at2"/>
<dbReference type="PANTHER" id="PTHR42736:SF1">
    <property type="entry name" value="PROTEIN-GLUTAMINE GAMMA-GLUTAMYLTRANSFERASE"/>
    <property type="match status" value="1"/>
</dbReference>
<keyword evidence="3" id="KW-0808">Transferase</keyword>
<feature type="transmembrane region" description="Helical" evidence="1">
    <location>
        <begin position="138"/>
        <end position="160"/>
    </location>
</feature>
<organism evidence="3 4">
    <name type="scientific">Calycomorphotria hydatis</name>
    <dbReference type="NCBI Taxonomy" id="2528027"/>
    <lineage>
        <taxon>Bacteria</taxon>
        <taxon>Pseudomonadati</taxon>
        <taxon>Planctomycetota</taxon>
        <taxon>Planctomycetia</taxon>
        <taxon>Planctomycetales</taxon>
        <taxon>Planctomycetaceae</taxon>
        <taxon>Calycomorphotria</taxon>
    </lineage>
</organism>
<evidence type="ECO:0000313" key="4">
    <source>
        <dbReference type="Proteomes" id="UP000319976"/>
    </source>
</evidence>
<evidence type="ECO:0000256" key="1">
    <source>
        <dbReference type="SAM" id="Phobius"/>
    </source>
</evidence>
<keyword evidence="1" id="KW-1133">Transmembrane helix</keyword>
<feature type="transmembrane region" description="Helical" evidence="1">
    <location>
        <begin position="172"/>
        <end position="193"/>
    </location>
</feature>
<dbReference type="RefSeq" id="WP_145261589.1">
    <property type="nucleotide sequence ID" value="NZ_CP036316.1"/>
</dbReference>
<dbReference type="SMART" id="SM00460">
    <property type="entry name" value="TGc"/>
    <property type="match status" value="1"/>
</dbReference>
<keyword evidence="3" id="KW-0012">Acyltransferase</keyword>
<dbReference type="InterPro" id="IPR002931">
    <property type="entry name" value="Transglutaminase-like"/>
</dbReference>
<dbReference type="InterPro" id="IPR052901">
    <property type="entry name" value="Bact_TGase-like"/>
</dbReference>
<dbReference type="EMBL" id="CP036316">
    <property type="protein sequence ID" value="QDT64433.1"/>
    <property type="molecule type" value="Genomic_DNA"/>
</dbReference>
<proteinExistence type="predicted"/>
<keyword evidence="1" id="KW-0472">Membrane</keyword>
<feature type="transmembrane region" description="Helical" evidence="1">
    <location>
        <begin position="114"/>
        <end position="132"/>
    </location>
</feature>
<dbReference type="InterPro" id="IPR038765">
    <property type="entry name" value="Papain-like_cys_pep_sf"/>
</dbReference>
<dbReference type="AlphaFoldDB" id="A0A517T7T0"/>
<dbReference type="Gene3D" id="3.10.620.30">
    <property type="match status" value="1"/>
</dbReference>